<dbReference type="VEuPathDB" id="FungiDB:ASPNIDRAFT2_1091205"/>
<dbReference type="SUPFAM" id="SSF56059">
    <property type="entry name" value="Glutathione synthetase ATP-binding domain-like"/>
    <property type="match status" value="1"/>
</dbReference>
<dbReference type="EMBL" id="BCMY01000022">
    <property type="protein sequence ID" value="GAQ46691.1"/>
    <property type="molecule type" value="Genomic_DNA"/>
</dbReference>
<organism evidence="3 4">
    <name type="scientific">Aspergillus niger</name>
    <dbReference type="NCBI Taxonomy" id="5061"/>
    <lineage>
        <taxon>Eukaryota</taxon>
        <taxon>Fungi</taxon>
        <taxon>Dikarya</taxon>
        <taxon>Ascomycota</taxon>
        <taxon>Pezizomycotina</taxon>
        <taxon>Eurotiomycetes</taxon>
        <taxon>Eurotiomycetidae</taxon>
        <taxon>Eurotiales</taxon>
        <taxon>Aspergillaceae</taxon>
        <taxon>Aspergillus</taxon>
        <taxon>Aspergillus subgen. Circumdati</taxon>
    </lineage>
</organism>
<keyword evidence="1" id="KW-0067">ATP-binding</keyword>
<feature type="domain" description="ATP-grasp" evidence="2">
    <location>
        <begin position="193"/>
        <end position="417"/>
    </location>
</feature>
<dbReference type="Gene3D" id="3.30.470.20">
    <property type="entry name" value="ATP-grasp fold, B domain"/>
    <property type="match status" value="1"/>
</dbReference>
<sequence length="487" mass="54120">MTAVTLPQPLPVVPPEPYTSTKTAITKVPITLDCTLHDLYSLDNDTPENIVLAYDHPCKFPHDQLNSSPYPRFLYAANFPDMNAEGEMPNLQKRGVAQRYSFVAGRTPVLMIDLSGNGGEEVSSLLTTSKDELRRLYDQLSPEQRPNAQIVRSTHDVQLTPDSRAVFIVPHDHMCAMLNQALEPEMLYEVLSKRWLAVSGLPTPKSKVIDPLPVNSWIAGRDAEVRRMLQAVQQQSFPFVVKISIATSGCGTFVIRRESDRGTAINEIRGLLEDGLKKVNEENEQLYPASFVIQELVPGEAHGVTFFVTKKGRAVYLATSRQRFTQEGFWNGGCVSYLLQPMFQDRYRSTIEVLAKALHNKGYYGPVGADVMTDANGEHVIVDVNPRVTGSYHLGLLKTHFMQRGLCEAAVLSRLDIPCTQNAFEELFAADIAQGRLIINAWVTDSKKESSHAVLTVGAEDAVKLGRLIRVIETFVKTGEYAESAEL</sequence>
<dbReference type="Proteomes" id="UP000068243">
    <property type="component" value="Unassembled WGS sequence"/>
</dbReference>
<dbReference type="InterPro" id="IPR003806">
    <property type="entry name" value="ATP-grasp_PylC-type"/>
</dbReference>
<dbReference type="PANTHER" id="PTHR37018">
    <property type="entry name" value="CULTURE SPECIFIC PROTEIN, PUTATIVE (AFU_ORTHOLOGUE AFUA_2G00130)-RELATED"/>
    <property type="match status" value="1"/>
</dbReference>
<dbReference type="AlphaFoldDB" id="A0A100ITA2"/>
<dbReference type="InterPro" id="IPR053269">
    <property type="entry name" value="Asp-Met_ligase"/>
</dbReference>
<dbReference type="OMA" id="RENEHMA"/>
<dbReference type="OrthoDB" id="5946236at2759"/>
<dbReference type="InterPro" id="IPR011761">
    <property type="entry name" value="ATP-grasp"/>
</dbReference>
<dbReference type="GO" id="GO:0046872">
    <property type="term" value="F:metal ion binding"/>
    <property type="evidence" value="ECO:0007669"/>
    <property type="project" value="InterPro"/>
</dbReference>
<dbReference type="VEuPathDB" id="FungiDB:ATCC64974_72100"/>
<keyword evidence="1" id="KW-0547">Nucleotide-binding</keyword>
<dbReference type="Pfam" id="PF02655">
    <property type="entry name" value="ATP-grasp_3"/>
    <property type="match status" value="1"/>
</dbReference>
<dbReference type="GO" id="GO:0005524">
    <property type="term" value="F:ATP binding"/>
    <property type="evidence" value="ECO:0007669"/>
    <property type="project" value="UniProtKB-UniRule"/>
</dbReference>
<dbReference type="PROSITE" id="PS50975">
    <property type="entry name" value="ATP_GRASP"/>
    <property type="match status" value="1"/>
</dbReference>
<reference evidence="4" key="1">
    <citation type="journal article" date="2016" name="Genome Announc.">
        <title>Draft genome sequence of Aspergillus niger strain An76.</title>
        <authorList>
            <person name="Gong W."/>
            <person name="Cheng Z."/>
            <person name="Zhang H."/>
            <person name="Liu L."/>
            <person name="Gao P."/>
            <person name="Wang L."/>
        </authorList>
    </citation>
    <scope>NUCLEOTIDE SEQUENCE [LARGE SCALE GENOMIC DNA]</scope>
    <source>
        <strain evidence="4">An76</strain>
    </source>
</reference>
<gene>
    <name evidence="3" type="ORF">ABL_09352</name>
</gene>
<name>A0A100ITA2_ASPNG</name>
<dbReference type="PANTHER" id="PTHR37018:SF1">
    <property type="entry name" value="CULTURE SPECIFIC PROTEIN, PUTATIVE (AFU_ORTHOLOGUE AFUA_2G00130)-RELATED"/>
    <property type="match status" value="1"/>
</dbReference>
<accession>A0A100ITA2</accession>
<comment type="caution">
    <text evidence="3">The sequence shown here is derived from an EMBL/GenBank/DDBJ whole genome shotgun (WGS) entry which is preliminary data.</text>
</comment>
<dbReference type="VEuPathDB" id="FungiDB:M747DRAFT_355042"/>
<evidence type="ECO:0000313" key="3">
    <source>
        <dbReference type="EMBL" id="GAQ46691.1"/>
    </source>
</evidence>
<evidence type="ECO:0000259" key="2">
    <source>
        <dbReference type="PROSITE" id="PS50975"/>
    </source>
</evidence>
<proteinExistence type="predicted"/>
<evidence type="ECO:0000256" key="1">
    <source>
        <dbReference type="PROSITE-ProRule" id="PRU00409"/>
    </source>
</evidence>
<evidence type="ECO:0000313" key="4">
    <source>
        <dbReference type="Proteomes" id="UP000068243"/>
    </source>
</evidence>
<dbReference type="VEuPathDB" id="FungiDB:An16g00860"/>
<protein>
    <submittedName>
        <fullName evidence="3">Solid-state culture specific protein</fullName>
    </submittedName>
</protein>